<gene>
    <name evidence="8" type="primary">dapF</name>
    <name evidence="10" type="ORF">SAMN02927903_01864</name>
</gene>
<feature type="binding site" evidence="8">
    <location>
        <position position="13"/>
    </location>
    <ligand>
        <name>substrate</name>
    </ligand>
</feature>
<feature type="binding site" evidence="8">
    <location>
        <position position="65"/>
    </location>
    <ligand>
        <name>substrate</name>
    </ligand>
</feature>
<feature type="site" description="Could be important to modulate the pK values of the two catalytic cysteine residues" evidence="8">
    <location>
        <position position="189"/>
    </location>
</feature>
<comment type="pathway">
    <text evidence="1 8">Amino-acid biosynthesis; L-lysine biosynthesis via DAP pathway; DL-2,6-diaminopimelate from LL-2,6-diaminopimelate: step 1/1.</text>
</comment>
<keyword evidence="4 8" id="KW-0028">Amino-acid biosynthesis</keyword>
<feature type="site" description="Could be important to modulate the pK values of the two catalytic cysteine residues" evidence="8">
    <location>
        <position position="139"/>
    </location>
</feature>
<organism evidence="10 11">
    <name type="scientific">Flavobacterium caeni</name>
    <dbReference type="NCBI Taxonomy" id="490189"/>
    <lineage>
        <taxon>Bacteria</taxon>
        <taxon>Pseudomonadati</taxon>
        <taxon>Bacteroidota</taxon>
        <taxon>Flavobacteriia</taxon>
        <taxon>Flavobacteriales</taxon>
        <taxon>Flavobacteriaceae</taxon>
        <taxon>Flavobacterium</taxon>
    </lineage>
</organism>
<comment type="subunit">
    <text evidence="8">Homodimer.</text>
</comment>
<evidence type="ECO:0000256" key="4">
    <source>
        <dbReference type="ARBA" id="ARBA00022605"/>
    </source>
</evidence>
<evidence type="ECO:0000256" key="8">
    <source>
        <dbReference type="HAMAP-Rule" id="MF_00197"/>
    </source>
</evidence>
<name>A0A1G5HJ37_9FLAO</name>
<evidence type="ECO:0000313" key="10">
    <source>
        <dbReference type="EMBL" id="SCY63714.1"/>
    </source>
</evidence>
<comment type="catalytic activity">
    <reaction evidence="7 8">
        <text>(2S,6S)-2,6-diaminopimelate = meso-2,6-diaminopimelate</text>
        <dbReference type="Rhea" id="RHEA:15393"/>
        <dbReference type="ChEBI" id="CHEBI:57609"/>
        <dbReference type="ChEBI" id="CHEBI:57791"/>
        <dbReference type="EC" id="5.1.1.7"/>
    </reaction>
</comment>
<keyword evidence="6 8" id="KW-0413">Isomerase</keyword>
<proteinExistence type="inferred from homology"/>
<feature type="active site" description="Proton donor" evidence="8">
    <location>
        <position position="74"/>
    </location>
</feature>
<dbReference type="GO" id="GO:0008837">
    <property type="term" value="F:diaminopimelate epimerase activity"/>
    <property type="evidence" value="ECO:0007669"/>
    <property type="project" value="UniProtKB-UniRule"/>
</dbReference>
<evidence type="ECO:0000256" key="9">
    <source>
        <dbReference type="PROSITE-ProRule" id="PRU10125"/>
    </source>
</evidence>
<comment type="caution">
    <text evidence="8">Lacks conserved residue(s) required for the propagation of feature annotation.</text>
</comment>
<dbReference type="SUPFAM" id="SSF54506">
    <property type="entry name" value="Diaminopimelate epimerase-like"/>
    <property type="match status" value="2"/>
</dbReference>
<dbReference type="PANTHER" id="PTHR31689:SF0">
    <property type="entry name" value="DIAMINOPIMELATE EPIMERASE"/>
    <property type="match status" value="1"/>
</dbReference>
<dbReference type="InterPro" id="IPR001653">
    <property type="entry name" value="DAP_epimerase_DapF"/>
</dbReference>
<dbReference type="Pfam" id="PF01678">
    <property type="entry name" value="DAP_epimerase"/>
    <property type="match status" value="2"/>
</dbReference>
<feature type="active site" description="Proton acceptor" evidence="8">
    <location>
        <position position="199"/>
    </location>
</feature>
<dbReference type="NCBIfam" id="TIGR00652">
    <property type="entry name" value="DapF"/>
    <property type="match status" value="1"/>
</dbReference>
<dbReference type="AlphaFoldDB" id="A0A1G5HJ37"/>
<keyword evidence="11" id="KW-1185">Reference proteome</keyword>
<dbReference type="Gene3D" id="3.10.310.10">
    <property type="entry name" value="Diaminopimelate Epimerase, Chain A, domain 1"/>
    <property type="match status" value="2"/>
</dbReference>
<evidence type="ECO:0000256" key="7">
    <source>
        <dbReference type="ARBA" id="ARBA00051712"/>
    </source>
</evidence>
<accession>A0A1G5HJ37</accession>
<dbReference type="GO" id="GO:0009089">
    <property type="term" value="P:lysine biosynthetic process via diaminopimelate"/>
    <property type="evidence" value="ECO:0007669"/>
    <property type="project" value="UniProtKB-UniRule"/>
</dbReference>
<dbReference type="OrthoDB" id="9805408at2"/>
<dbReference type="InterPro" id="IPR018510">
    <property type="entry name" value="DAP_epimerase_AS"/>
</dbReference>
<dbReference type="PANTHER" id="PTHR31689">
    <property type="entry name" value="DIAMINOPIMELATE EPIMERASE, CHLOROPLASTIC"/>
    <property type="match status" value="1"/>
</dbReference>
<dbReference type="RefSeq" id="WP_091142316.1">
    <property type="nucleotide sequence ID" value="NZ_FMVF01000008.1"/>
</dbReference>
<evidence type="ECO:0000313" key="11">
    <source>
        <dbReference type="Proteomes" id="UP000199354"/>
    </source>
</evidence>
<evidence type="ECO:0000256" key="3">
    <source>
        <dbReference type="ARBA" id="ARBA00013080"/>
    </source>
</evidence>
<comment type="function">
    <text evidence="8">Catalyzes the stereoinversion of LL-2,6-diaminopimelate (L,L-DAP) to meso-diaminopimelate (meso-DAP), a precursor of L-lysine and an essential component of the bacterial peptidoglycan.</text>
</comment>
<dbReference type="HAMAP" id="MF_00197">
    <property type="entry name" value="DAP_epimerase"/>
    <property type="match status" value="1"/>
</dbReference>
<dbReference type="GO" id="GO:0005829">
    <property type="term" value="C:cytosol"/>
    <property type="evidence" value="ECO:0007669"/>
    <property type="project" value="TreeGrafter"/>
</dbReference>
<dbReference type="PROSITE" id="PS01326">
    <property type="entry name" value="DAP_EPIMERASE"/>
    <property type="match status" value="1"/>
</dbReference>
<feature type="binding site" evidence="8">
    <location>
        <begin position="189"/>
        <end position="190"/>
    </location>
    <ligand>
        <name>substrate</name>
    </ligand>
</feature>
<comment type="subcellular location">
    <subcellularLocation>
        <location evidence="8">Cytoplasm</location>
    </subcellularLocation>
</comment>
<dbReference type="EMBL" id="FMVF01000008">
    <property type="protein sequence ID" value="SCY63714.1"/>
    <property type="molecule type" value="Genomic_DNA"/>
</dbReference>
<sequence length="260" mass="28586">MQLTFYKYQGTGNDFVMIDNRSGFFPKDDTTLVARLCDRRFGIGADGLILLEDDDQTDFRMVYYNSDGNTSSMCGNGGRCIVAFAKSLGIVNDNATFIAVDGLHHAHIAEQGMVSLQMKDVDTIDINAEFVFLDTGSPHHVQMEDDLQNLDVKTLGAQIRYSDLYGKAGSNVNFVHQEDQNTFSLRTYERGVEDETLSCGTGATAVAIAMHAIGRTSSQAIDLNVQGGRLRVTFKQDGKRFTEVFLVGPAEFVFKGTVSC</sequence>
<reference evidence="10 11" key="1">
    <citation type="submission" date="2016-10" db="EMBL/GenBank/DDBJ databases">
        <authorList>
            <person name="de Groot N.N."/>
        </authorList>
    </citation>
    <scope>NUCLEOTIDE SEQUENCE [LARGE SCALE GENOMIC DNA]</scope>
    <source>
        <strain evidence="10 11">CGMCC 1.7031</strain>
    </source>
</reference>
<evidence type="ECO:0000256" key="2">
    <source>
        <dbReference type="ARBA" id="ARBA00010219"/>
    </source>
</evidence>
<keyword evidence="5 8" id="KW-0457">Lysine biosynthesis</keyword>
<evidence type="ECO:0000256" key="6">
    <source>
        <dbReference type="ARBA" id="ARBA00023235"/>
    </source>
</evidence>
<comment type="similarity">
    <text evidence="2 8">Belongs to the diaminopimelate epimerase family.</text>
</comment>
<feature type="active site" evidence="9">
    <location>
        <position position="74"/>
    </location>
</feature>
<dbReference type="EC" id="5.1.1.7" evidence="3 8"/>
<evidence type="ECO:0000256" key="1">
    <source>
        <dbReference type="ARBA" id="ARBA00005196"/>
    </source>
</evidence>
<protein>
    <recommendedName>
        <fullName evidence="3 8">Diaminopimelate epimerase</fullName>
        <shortName evidence="8">DAP epimerase</shortName>
        <ecNumber evidence="3 8">5.1.1.7</ecNumber>
    </recommendedName>
    <alternativeName>
        <fullName evidence="8">PLP-independent amino acid racemase</fullName>
    </alternativeName>
</protein>
<feature type="binding site" evidence="8">
    <location>
        <position position="171"/>
    </location>
    <ligand>
        <name>substrate</name>
    </ligand>
</feature>
<dbReference type="Proteomes" id="UP000199354">
    <property type="component" value="Unassembled WGS sequence"/>
</dbReference>
<feature type="binding site" evidence="8">
    <location>
        <begin position="75"/>
        <end position="76"/>
    </location>
    <ligand>
        <name>substrate</name>
    </ligand>
</feature>
<evidence type="ECO:0000256" key="5">
    <source>
        <dbReference type="ARBA" id="ARBA00023154"/>
    </source>
</evidence>
<keyword evidence="8" id="KW-0963">Cytoplasm</keyword>
<dbReference type="STRING" id="490189.SAMN02927903_01864"/>
<dbReference type="UniPathway" id="UPA00034">
    <property type="reaction ID" value="UER00025"/>
</dbReference>
<feature type="binding site" evidence="8">
    <location>
        <begin position="200"/>
        <end position="201"/>
    </location>
    <ligand>
        <name>substrate</name>
    </ligand>
</feature>